<dbReference type="STRING" id="449447.MAE_34770"/>
<dbReference type="BioCyc" id="MAER449447:MAE_RS15025-MONOMER"/>
<dbReference type="GO" id="GO:0019843">
    <property type="term" value="F:rRNA binding"/>
    <property type="evidence" value="ECO:0007669"/>
    <property type="project" value="TreeGrafter"/>
</dbReference>
<dbReference type="KEGG" id="mar:MAE_34770"/>
<dbReference type="PANTHER" id="PTHR42698:SF1">
    <property type="entry name" value="GTPASE ERA, MITOCHONDRIAL"/>
    <property type="match status" value="1"/>
</dbReference>
<dbReference type="Pfam" id="PF01926">
    <property type="entry name" value="MMR_HSR1"/>
    <property type="match status" value="1"/>
</dbReference>
<keyword evidence="3" id="KW-1185">Reference proteome</keyword>
<dbReference type="Proteomes" id="UP000001510">
    <property type="component" value="Chromosome"/>
</dbReference>
<organism evidence="2 3">
    <name type="scientific">Microcystis aeruginosa (strain NIES-843 / IAM M-2473)</name>
    <dbReference type="NCBI Taxonomy" id="449447"/>
    <lineage>
        <taxon>Bacteria</taxon>
        <taxon>Bacillati</taxon>
        <taxon>Cyanobacteriota</taxon>
        <taxon>Cyanophyceae</taxon>
        <taxon>Oscillatoriophycideae</taxon>
        <taxon>Chroococcales</taxon>
        <taxon>Microcystaceae</taxon>
        <taxon>Microcystis</taxon>
    </lineage>
</organism>
<dbReference type="HOGENOM" id="CLU_841480_0_0_3"/>
<protein>
    <recommendedName>
        <fullName evidence="1">G domain-containing protein</fullName>
    </recommendedName>
</protein>
<dbReference type="GO" id="GO:0000028">
    <property type="term" value="P:ribosomal small subunit assembly"/>
    <property type="evidence" value="ECO:0007669"/>
    <property type="project" value="TreeGrafter"/>
</dbReference>
<name>B0JML4_MICAN</name>
<accession>B0JML4</accession>
<feature type="domain" description="G" evidence="1">
    <location>
        <begin position="30"/>
        <end position="132"/>
    </location>
</feature>
<dbReference type="GO" id="GO:0005525">
    <property type="term" value="F:GTP binding"/>
    <property type="evidence" value="ECO:0007669"/>
    <property type="project" value="InterPro"/>
</dbReference>
<dbReference type="InterPro" id="IPR005662">
    <property type="entry name" value="GTPase_Era-like"/>
</dbReference>
<dbReference type="PATRIC" id="fig|449447.4.peg.3143"/>
<sequence>MSFQQSNISSAQEKEIRERIDAERNKPLVVVVMGQTGVGKSSLINALFGTKLKTNDVQPETKSPEKHIEKGSDHSELWFWDMPGIGESSSADSGYLNDYRQKILEADVALWLCHADSRSVTFDVEAIHKILEGLTDGEKSLILSKLTFVLSKADLITPEPWILYRSGNEVVFDTTEKTEKLLNAKAAYFKEALLTPHSKNFVSKTFHDGTFQLRLSHLTYDKNFTYYSGIMTVSHLRKLQEEYPNYSDVFKRLYHNSEVIYCSSRFKYNLAKLMQVIVDKIGGGVSIRFRKFISENSMNRVSWDKARTFSNLVVFDSIKDEITFDLSKVK</sequence>
<dbReference type="Gene3D" id="3.40.50.300">
    <property type="entry name" value="P-loop containing nucleotide triphosphate hydrolases"/>
    <property type="match status" value="1"/>
</dbReference>
<dbReference type="PANTHER" id="PTHR42698">
    <property type="entry name" value="GTPASE ERA"/>
    <property type="match status" value="1"/>
</dbReference>
<proteinExistence type="predicted"/>
<dbReference type="GO" id="GO:0043024">
    <property type="term" value="F:ribosomal small subunit binding"/>
    <property type="evidence" value="ECO:0007669"/>
    <property type="project" value="TreeGrafter"/>
</dbReference>
<evidence type="ECO:0000313" key="3">
    <source>
        <dbReference type="Proteomes" id="UP000001510"/>
    </source>
</evidence>
<dbReference type="PaxDb" id="449447-MAE_34770"/>
<gene>
    <name evidence="2" type="ordered locus">MAE_34770</name>
</gene>
<evidence type="ECO:0000259" key="1">
    <source>
        <dbReference type="Pfam" id="PF01926"/>
    </source>
</evidence>
<dbReference type="EnsemblBacteria" id="BAG03299">
    <property type="protein sequence ID" value="BAG03299"/>
    <property type="gene ID" value="MAE_34770"/>
</dbReference>
<evidence type="ECO:0000313" key="2">
    <source>
        <dbReference type="EMBL" id="BAG03299.1"/>
    </source>
</evidence>
<reference evidence="2 3" key="1">
    <citation type="journal article" date="2007" name="DNA Res.">
        <title>Complete genomic structure of the bloom-forming toxic cyanobacterium Microcystis aeruginosa NIES-843.</title>
        <authorList>
            <person name="Kaneko T."/>
            <person name="Nakajima N."/>
            <person name="Okamoto S."/>
            <person name="Suzuki I."/>
            <person name="Tanabe Y."/>
            <person name="Tamaoki M."/>
            <person name="Nakamura Y."/>
            <person name="Kasai F."/>
            <person name="Watanabe A."/>
            <person name="Kawashima K."/>
            <person name="Kishida Y."/>
            <person name="Ono A."/>
            <person name="Shimizu Y."/>
            <person name="Takahashi C."/>
            <person name="Minami C."/>
            <person name="Fujishiro T."/>
            <person name="Kohara M."/>
            <person name="Katoh M."/>
            <person name="Nakazaki N."/>
            <person name="Nakayama S."/>
            <person name="Yamada M."/>
            <person name="Tabata S."/>
            <person name="Watanabe M.M."/>
        </authorList>
    </citation>
    <scope>NUCLEOTIDE SEQUENCE [LARGE SCALE GENOMIC DNA]</scope>
    <source>
        <strain evidence="3">NIES-843 / IAM M-247</strain>
    </source>
</reference>
<dbReference type="SUPFAM" id="SSF52540">
    <property type="entry name" value="P-loop containing nucleoside triphosphate hydrolases"/>
    <property type="match status" value="1"/>
</dbReference>
<dbReference type="RefSeq" id="WP_012266353.1">
    <property type="nucleotide sequence ID" value="NC_010296.1"/>
</dbReference>
<dbReference type="EMBL" id="AP009552">
    <property type="protein sequence ID" value="BAG03299.1"/>
    <property type="molecule type" value="Genomic_DNA"/>
</dbReference>
<dbReference type="AlphaFoldDB" id="B0JML4"/>
<dbReference type="eggNOG" id="COG3596">
    <property type="taxonomic scope" value="Bacteria"/>
</dbReference>
<dbReference type="InterPro" id="IPR006073">
    <property type="entry name" value="GTP-bd"/>
</dbReference>
<dbReference type="InterPro" id="IPR027417">
    <property type="entry name" value="P-loop_NTPase"/>
</dbReference>